<feature type="signal peptide" evidence="1">
    <location>
        <begin position="1"/>
        <end position="30"/>
    </location>
</feature>
<evidence type="ECO:0000256" key="1">
    <source>
        <dbReference type="SAM" id="SignalP"/>
    </source>
</evidence>
<sequence>MALIKHFMKLSGIIAVAMLLLCASASKSTAAVEPYQQKIQGQLKKGDTLLVKDEKFENPAYDWNSIRNNSVLNVITFSLYRDSITVFDKPFSCKADLKIEYWSQPGQDLPITIEHALLEINYDTAVGAVYQVSAQYDFKNAYKIKITINDISSKELQELPPIFSLNAQVVVNRDYLPQSGQSLIPSVSVNTGTGSDPTVKSGSGMIMRAAAIIPTASSVSVNWDVIAGAQKYDLEWTFIDEESSNGAILAQAGTSATVAVLAPMFRNNATRVTVVQNSYVISLVNNNQYLLLRLRTVDESGTYRNEGPWSYQIKSDGITVPGVVILNNSWHQPGLNWQYNASYAEEGKKKEVVSYFDGTLRNRQIVTVNNSDAVAVVQENVYDQFGRSVANILPAPTNSQILQYFPSFNRKVGGGAYTYTNVFKGLVGNCIGKPDLLETTGGAAKYYSPANDFLTTDPYNKYIPDAEGLPLAITSYTPDNTGRVAVKGGVGAILQPNTTVLNNHATRYYYGKPEQWELDRLFGNDAGFADHYLKNMVIDPNGQISISYQNASGKTVATALTGDTPDTTLLPLPSKPAAIKKNLVLLQPERFVFDPATLKLTATTTYLASVPDATASFTFSMDKLIKNYVQNGVTICSNCYYELKISMSDDCNNKILDLANIKRGSALSDCSLTGTSDTTFTAPMNKIGEYYITFELALNSRVIESYTTDFITRNTNLKTQFQFVMEQLSREDFTGCFSECTTCRDALGLKADFMRGLRVRMQQNGVDTVLNLAAIDTWSGGLYDALYSNCQTLRTTCMASPCDRLKNLLIQDVSPGGQFALFDSAGNPLETDINVLYLHWRDSFPVRPPGDVLYEASKVLLEDGSYISPCDQSFTLQMLLKYWQPDWGSKFLPFHPEYCALRFCNDHSAYKAWDQRLAQIYTTVADIPQISSGLAYDLNNGSWLLAADPFFATGGKGAAYYSVFKTDLDNYASSVLHITDSRLNNKSLSQYVDYQLYCMDSSGTSNVNSNPDFIIRWNQCTPDANCRIPDKQWQMYVNFYLEAKEKYYQQLRNTDAYCKGSCAVGRVPLIDSTNYVPPPSSSALTCADFNASMITWWLDPPHPGYTTRINVSRKASSPTIPDGLTLRVDIYGTISGRAQDVIYTTLFTGDQRGPSSTFVPEADFVFSKMQFSCYGTPTIPPGTCPVGYSTKITRTNNYNYNESAPSDTSVYLSKARVAVAAQIQTSCGVTVDKWLAKLGGCIPPATIDIFRARLIEICSLGGDIDHIYGSSTTIGGKPNTDGDTSFQQVLKRYMGATPFNMLCNPWLLDVPYPANVKAQTVSRSVNATDTGTCRRLNALKLEQQTTQPGVTFYNFLVAKYGKGMSITSAQLDMLLKGCSNCRYLLDGEVKLPVFLDGTAKGCITAAEFWTARNDFNVAMGNTVDSLHANYKNVYRNYLNQRWGFTLSFGDYDNYRRQLQTNPLVGLCNTPAYSVEAVDPYSCMLSLVDGAVTGANRSYSAYIDSVKRDFRNQYVSVCSGTRTKVSLNTSQQVYHYTLYYYDQAGNLLRTVPPEGVDLIDDAGKLDQIDRARRADYSSCTYSGPQVNTNPDTTLNRLGTTLTGANQAVEMWLYNPDGGPTQVLSAAVDKAYFNLCIDGSYLNASIYKLVPPVTGSVDISASNDVSVDISALLPLDPWVHVVLQGPDMDSSGIISVFVNGVSCPVAPNAPTGGCGWDITSATTGTATFAQNLSYLRQLRMYKRLLSSTEIAANAKESCLGLAAAYSTALLRDTISWGRFNTPAPGSPTTLPDGGTTEVQTTSVYPRHRLSTDYAYNSLGQVIQQNTPDANTSYFWYDLKGRLIASRNAVQYLGTNQYSYTNYDLLGRITEVGEKKNALDLGSPAFVPDATANLFINSGTNAQITRTYYDVAQL</sequence>
<evidence type="ECO:0000259" key="2">
    <source>
        <dbReference type="Pfam" id="PF20041"/>
    </source>
</evidence>
<dbReference type="OrthoDB" id="2972467at2"/>
<dbReference type="InterPro" id="IPR013320">
    <property type="entry name" value="ConA-like_dom_sf"/>
</dbReference>
<gene>
    <name evidence="3" type="ORF">CLV51_1031</name>
</gene>
<organism evidence="3 4">
    <name type="scientific">Chitinophaga niastensis</name>
    <dbReference type="NCBI Taxonomy" id="536980"/>
    <lineage>
        <taxon>Bacteria</taxon>
        <taxon>Pseudomonadati</taxon>
        <taxon>Bacteroidota</taxon>
        <taxon>Chitinophagia</taxon>
        <taxon>Chitinophagales</taxon>
        <taxon>Chitinophagaceae</taxon>
        <taxon>Chitinophaga</taxon>
    </lineage>
</organism>
<dbReference type="SUPFAM" id="SSF49899">
    <property type="entry name" value="Concanavalin A-like lectins/glucanases"/>
    <property type="match status" value="1"/>
</dbReference>
<dbReference type="Proteomes" id="UP000240971">
    <property type="component" value="Unassembled WGS sequence"/>
</dbReference>
<evidence type="ECO:0000313" key="4">
    <source>
        <dbReference type="Proteomes" id="UP000240971"/>
    </source>
</evidence>
<dbReference type="Gene3D" id="2.180.10.10">
    <property type="entry name" value="RHS repeat-associated core"/>
    <property type="match status" value="1"/>
</dbReference>
<dbReference type="GO" id="GO:0005975">
    <property type="term" value="P:carbohydrate metabolic process"/>
    <property type="evidence" value="ECO:0007669"/>
    <property type="project" value="UniProtKB-ARBA"/>
</dbReference>
<keyword evidence="1" id="KW-0732">Signal</keyword>
<evidence type="ECO:0000313" key="3">
    <source>
        <dbReference type="EMBL" id="PSL46025.1"/>
    </source>
</evidence>
<dbReference type="RefSeq" id="WP_146151289.1">
    <property type="nucleotide sequence ID" value="NZ_PYAW01000003.1"/>
</dbReference>
<feature type="domain" description="DUF6443" evidence="2">
    <location>
        <begin position="342"/>
        <end position="404"/>
    </location>
</feature>
<dbReference type="Pfam" id="PF20041">
    <property type="entry name" value="DUF6443"/>
    <property type="match status" value="1"/>
</dbReference>
<dbReference type="InterPro" id="IPR045619">
    <property type="entry name" value="DUF6443"/>
</dbReference>
<reference evidence="3 4" key="1">
    <citation type="submission" date="2018-03" db="EMBL/GenBank/DDBJ databases">
        <title>Genomic Encyclopedia of Archaeal and Bacterial Type Strains, Phase II (KMG-II): from individual species to whole genera.</title>
        <authorList>
            <person name="Goeker M."/>
        </authorList>
    </citation>
    <scope>NUCLEOTIDE SEQUENCE [LARGE SCALE GENOMIC DNA]</scope>
    <source>
        <strain evidence="3 4">DSM 24859</strain>
    </source>
</reference>
<proteinExistence type="predicted"/>
<comment type="caution">
    <text evidence="3">The sequence shown here is derived from an EMBL/GenBank/DDBJ whole genome shotgun (WGS) entry which is preliminary data.</text>
</comment>
<keyword evidence="4" id="KW-1185">Reference proteome</keyword>
<dbReference type="GO" id="GO:0004553">
    <property type="term" value="F:hydrolase activity, hydrolyzing O-glycosyl compounds"/>
    <property type="evidence" value="ECO:0007669"/>
    <property type="project" value="UniProtKB-ARBA"/>
</dbReference>
<feature type="chain" id="PRO_5015183444" description="DUF6443 domain-containing protein" evidence="1">
    <location>
        <begin position="31"/>
        <end position="1911"/>
    </location>
</feature>
<dbReference type="Gene3D" id="2.60.120.200">
    <property type="match status" value="1"/>
</dbReference>
<dbReference type="EMBL" id="PYAW01000003">
    <property type="protein sequence ID" value="PSL46025.1"/>
    <property type="molecule type" value="Genomic_DNA"/>
</dbReference>
<name>A0A2P8HIJ3_CHINA</name>
<accession>A0A2P8HIJ3</accession>
<protein>
    <recommendedName>
        <fullName evidence="2">DUF6443 domain-containing protein</fullName>
    </recommendedName>
</protein>
<feature type="non-terminal residue" evidence="3">
    <location>
        <position position="1911"/>
    </location>
</feature>